<organism evidence="1 2">
    <name type="scientific">Segatella cerevisiae</name>
    <dbReference type="NCBI Taxonomy" id="2053716"/>
    <lineage>
        <taxon>Bacteria</taxon>
        <taxon>Pseudomonadati</taxon>
        <taxon>Bacteroidota</taxon>
        <taxon>Bacteroidia</taxon>
        <taxon>Bacteroidales</taxon>
        <taxon>Prevotellaceae</taxon>
        <taxon>Segatella</taxon>
    </lineage>
</organism>
<name>A0ABT1BV79_9BACT</name>
<proteinExistence type="predicted"/>
<dbReference type="Proteomes" id="UP001204015">
    <property type="component" value="Unassembled WGS sequence"/>
</dbReference>
<keyword evidence="2" id="KW-1185">Reference proteome</keyword>
<accession>A0ABT1BV79</accession>
<comment type="caution">
    <text evidence="1">The sequence shown here is derived from an EMBL/GenBank/DDBJ whole genome shotgun (WGS) entry which is preliminary data.</text>
</comment>
<evidence type="ECO:0000313" key="2">
    <source>
        <dbReference type="Proteomes" id="UP001204015"/>
    </source>
</evidence>
<dbReference type="RefSeq" id="WP_252760222.1">
    <property type="nucleotide sequence ID" value="NZ_JAMXLY010000007.1"/>
</dbReference>
<sequence length="257" mass="31090">MGISIPYHRIYRPFVQSIPNWEYSQWAYIPDHDYASSPLFYTRAFLLIQKDIQQLFEFIEPSDTNLQTYSYRIHQLFMRICIEIEANFKAIFKENTYSKPERFWNIIDYKKINTSHHLDAYSATFPVWDGIKNTYMPFKEWTNEHGRLQWYKDYNSTKHNRQDERKLANMENLLNAFSALFILLSSQFNTMSFEPGNNLLSVGTQDTYYQGKEFGIGDYLLIEYPDNWKEEEKYEFDWNNIKSKPEKFQKFNYDELV</sequence>
<gene>
    <name evidence="1" type="ORF">NG821_03195</name>
</gene>
<dbReference type="EMBL" id="JAMXLY010000007">
    <property type="protein sequence ID" value="MCO6024859.1"/>
    <property type="molecule type" value="Genomic_DNA"/>
</dbReference>
<protein>
    <submittedName>
        <fullName evidence="1">Uncharacterized protein</fullName>
    </submittedName>
</protein>
<reference evidence="1 2" key="1">
    <citation type="submission" date="2022-06" db="EMBL/GenBank/DDBJ databases">
        <title>A taxonomic note on the genus Prevotella: Description of four novel genera and emended description of the genera Hallella and Xylanibacter.</title>
        <authorList>
            <person name="Hitch T.C.A."/>
        </authorList>
    </citation>
    <scope>NUCLEOTIDE SEQUENCE [LARGE SCALE GENOMIC DNA]</scope>
    <source>
        <strain evidence="1 2">DSM 100619</strain>
    </source>
</reference>
<evidence type="ECO:0000313" key="1">
    <source>
        <dbReference type="EMBL" id="MCO6024859.1"/>
    </source>
</evidence>